<evidence type="ECO:0000313" key="8">
    <source>
        <dbReference type="Proteomes" id="UP000836841"/>
    </source>
</evidence>
<dbReference type="Proteomes" id="UP000836841">
    <property type="component" value="Chromosome 7"/>
</dbReference>
<dbReference type="GO" id="GO:0005634">
    <property type="term" value="C:nucleus"/>
    <property type="evidence" value="ECO:0007669"/>
    <property type="project" value="UniProtKB-SubCell"/>
</dbReference>
<evidence type="ECO:0000256" key="3">
    <source>
        <dbReference type="ARBA" id="ARBA00023125"/>
    </source>
</evidence>
<evidence type="ECO:0000256" key="5">
    <source>
        <dbReference type="ARBA" id="ARBA00023242"/>
    </source>
</evidence>
<keyword evidence="4" id="KW-0804">Transcription</keyword>
<proteinExistence type="predicted"/>
<evidence type="ECO:0000256" key="4">
    <source>
        <dbReference type="ARBA" id="ARBA00023163"/>
    </source>
</evidence>
<keyword evidence="8" id="KW-1185">Reference proteome</keyword>
<evidence type="ECO:0000256" key="6">
    <source>
        <dbReference type="SAM" id="MobiDB-lite"/>
    </source>
</evidence>
<sequence>MTFVYDGDRIFEVSIYGLSGCKEVRAVTEVEDVEEDSIVSLSSDDDTDTTVVRDTNKGKKKEKAVESSAEDSDSDYVESFDRLDLEESSDSESWYASDSKDTATGVKPKAQNLKKGGGSTRMKKVRPKIKNPESYLDNPKNVYFETAMKKRKSELIVCRQVVKDYSLEFQKKVEYIDNHKEGNLVAGALTWGDKRVCIKRWFRICKRNKVKERDRVLCELFRKGCLVYAVRLHIVREKDL</sequence>
<keyword evidence="2" id="KW-0805">Transcription regulation</keyword>
<dbReference type="InterPro" id="IPR015300">
    <property type="entry name" value="DNA-bd_pseudobarrel_sf"/>
</dbReference>
<evidence type="ECO:0000256" key="2">
    <source>
        <dbReference type="ARBA" id="ARBA00023015"/>
    </source>
</evidence>
<dbReference type="SUPFAM" id="SSF101936">
    <property type="entry name" value="DNA-binding pseudobarrel domain"/>
    <property type="match status" value="1"/>
</dbReference>
<evidence type="ECO:0000256" key="1">
    <source>
        <dbReference type="ARBA" id="ARBA00004123"/>
    </source>
</evidence>
<accession>A0AAU9T3B4</accession>
<dbReference type="GO" id="GO:0003677">
    <property type="term" value="F:DNA binding"/>
    <property type="evidence" value="ECO:0007669"/>
    <property type="project" value="UniProtKB-KW"/>
</dbReference>
<comment type="subcellular location">
    <subcellularLocation>
        <location evidence="1">Nucleus</location>
    </subcellularLocation>
</comment>
<evidence type="ECO:0008006" key="9">
    <source>
        <dbReference type="Google" id="ProtNLM"/>
    </source>
</evidence>
<feature type="region of interest" description="Disordered" evidence="6">
    <location>
        <begin position="91"/>
        <end position="124"/>
    </location>
</feature>
<evidence type="ECO:0000313" key="7">
    <source>
        <dbReference type="EMBL" id="CAH2076857.1"/>
    </source>
</evidence>
<feature type="compositionally biased region" description="Acidic residues" evidence="6">
    <location>
        <begin position="68"/>
        <end position="77"/>
    </location>
</feature>
<dbReference type="EMBL" id="OU466863">
    <property type="protein sequence ID" value="CAH2076857.1"/>
    <property type="molecule type" value="Genomic_DNA"/>
</dbReference>
<feature type="compositionally biased region" description="Acidic residues" evidence="6">
    <location>
        <begin position="32"/>
        <end position="48"/>
    </location>
</feature>
<reference evidence="7 8" key="1">
    <citation type="submission" date="2022-03" db="EMBL/GenBank/DDBJ databases">
        <authorList>
            <person name="Nunn A."/>
            <person name="Chopra R."/>
            <person name="Nunn A."/>
            <person name="Contreras Garrido A."/>
        </authorList>
    </citation>
    <scope>NUCLEOTIDE SEQUENCE [LARGE SCALE GENOMIC DNA]</scope>
</reference>
<dbReference type="AlphaFoldDB" id="A0AAU9T3B4"/>
<name>A0AAU9T3B4_THLAR</name>
<organism evidence="7 8">
    <name type="scientific">Thlaspi arvense</name>
    <name type="common">Field penny-cress</name>
    <dbReference type="NCBI Taxonomy" id="13288"/>
    <lineage>
        <taxon>Eukaryota</taxon>
        <taxon>Viridiplantae</taxon>
        <taxon>Streptophyta</taxon>
        <taxon>Embryophyta</taxon>
        <taxon>Tracheophyta</taxon>
        <taxon>Spermatophyta</taxon>
        <taxon>Magnoliopsida</taxon>
        <taxon>eudicotyledons</taxon>
        <taxon>Gunneridae</taxon>
        <taxon>Pentapetalae</taxon>
        <taxon>rosids</taxon>
        <taxon>malvids</taxon>
        <taxon>Brassicales</taxon>
        <taxon>Brassicaceae</taxon>
        <taxon>Thlaspideae</taxon>
        <taxon>Thlaspi</taxon>
    </lineage>
</organism>
<feature type="region of interest" description="Disordered" evidence="6">
    <location>
        <begin position="32"/>
        <end position="77"/>
    </location>
</feature>
<keyword evidence="3" id="KW-0238">DNA-binding</keyword>
<protein>
    <recommendedName>
        <fullName evidence="9">B3 domain-containing protein</fullName>
    </recommendedName>
</protein>
<keyword evidence="5" id="KW-0539">Nucleus</keyword>
<gene>
    <name evidence="7" type="ORF">TAV2_LOCUS25672</name>
</gene>